<keyword evidence="2" id="KW-1185">Reference proteome</keyword>
<keyword evidence="1" id="KW-0560">Oxidoreductase</keyword>
<proteinExistence type="predicted"/>
<gene>
    <name evidence="1" type="ORF">AB4875_16385</name>
</gene>
<evidence type="ECO:0000313" key="2">
    <source>
        <dbReference type="Proteomes" id="UP001557484"/>
    </source>
</evidence>
<dbReference type="InterPro" id="IPR051209">
    <property type="entry name" value="FAD-bind_Monooxygenase_sf"/>
</dbReference>
<dbReference type="PANTHER" id="PTHR42877:SF4">
    <property type="entry name" value="FAD_NAD(P)-BINDING DOMAIN-CONTAINING PROTEIN-RELATED"/>
    <property type="match status" value="1"/>
</dbReference>
<protein>
    <submittedName>
        <fullName evidence="1">Flavin-containing monooxygenase</fullName>
        <ecNumber evidence="1">1.14.13.-</ecNumber>
    </submittedName>
</protein>
<reference evidence="1 2" key="1">
    <citation type="journal article" date="2011" name="Int. J. Syst. Evol. Microbiol.">
        <title>Zhongshania antarctica gen. nov., sp. nov. and Zhongshania guokunii sp. nov., gammaproteobacteria respectively isolated from coastal attached (fast) ice and surface seawater of the Antarctic.</title>
        <authorList>
            <person name="Li H.J."/>
            <person name="Zhang X.Y."/>
            <person name="Chen C.X."/>
            <person name="Zhang Y.J."/>
            <person name="Gao Z.M."/>
            <person name="Yu Y."/>
            <person name="Chen X.L."/>
            <person name="Chen B."/>
            <person name="Zhang Y.Z."/>
        </authorList>
    </citation>
    <scope>NUCLEOTIDE SEQUENCE [LARGE SCALE GENOMIC DNA]</scope>
    <source>
        <strain evidence="1 2">R06B22</strain>
    </source>
</reference>
<comment type="caution">
    <text evidence="1">The sequence shown here is derived from an EMBL/GenBank/DDBJ whole genome shotgun (WGS) entry which is preliminary data.</text>
</comment>
<keyword evidence="1" id="KW-0503">Monooxygenase</keyword>
<dbReference type="RefSeq" id="WP_368377190.1">
    <property type="nucleotide sequence ID" value="NZ_JBFRYB010000002.1"/>
</dbReference>
<dbReference type="Proteomes" id="UP001557484">
    <property type="component" value="Unassembled WGS sequence"/>
</dbReference>
<evidence type="ECO:0000313" key="1">
    <source>
        <dbReference type="EMBL" id="MEX1667076.1"/>
    </source>
</evidence>
<dbReference type="GO" id="GO:0004497">
    <property type="term" value="F:monooxygenase activity"/>
    <property type="evidence" value="ECO:0007669"/>
    <property type="project" value="UniProtKB-KW"/>
</dbReference>
<dbReference type="EMBL" id="JBFRYB010000002">
    <property type="protein sequence ID" value="MEX1667076.1"/>
    <property type="molecule type" value="Genomic_DNA"/>
</dbReference>
<dbReference type="SUPFAM" id="SSF51905">
    <property type="entry name" value="FAD/NAD(P)-binding domain"/>
    <property type="match status" value="1"/>
</dbReference>
<sequence length="528" mass="59509">MKLAQEKMLDDIELDSKEPRTNSAIPDHEVVVVGSGISGLGVAIELKRRGIESFIILERAQDVGGTWRDNRYPGVAVDIPSLVYSFSFEQNPNWSRVYAPGDELQNYSRRLASKYGIYPKIRFGVSVEDAEFDEVRNLWKLRTDSGLITARHLVAASGGLVTPKLPEINGLEGFKGKVMHSAQWDESYDLAGKRVAVIGTGASAVQLIPKIAPDVEHLDVYQRTPIWVLKKPDGKIPAVVRTAFRWFGGLQNTARVTGNAMMEAALIISTVYYKRAPWLVRFFEGVGRKNLEAQLPDHPELREKLMPKYGFGCKRPTFSNDYFSTFTRDNVELVTTSIESVTPTGIRTADGEERDIDVLILATGFKLFDKDNLPTFKVRGREGEVLGEFWDENRYQAYEGMTIPGYPNFYIMLGPYALVGSSYFVMVEGNATHLARLVQTARERDATCVEVRQDAHDRYFENVQQRQKNTVFFNNNCSAASSYYFDKHGDAPLVRPSTSVEMLLRANFLPMKHYRFKRTPAAALAKQV</sequence>
<dbReference type="PANTHER" id="PTHR42877">
    <property type="entry name" value="L-ORNITHINE N(5)-MONOOXYGENASE-RELATED"/>
    <property type="match status" value="1"/>
</dbReference>
<dbReference type="Gene3D" id="3.50.50.60">
    <property type="entry name" value="FAD/NAD(P)-binding domain"/>
    <property type="match status" value="2"/>
</dbReference>
<dbReference type="PRINTS" id="PR00469">
    <property type="entry name" value="PNDRDTASEII"/>
</dbReference>
<dbReference type="Pfam" id="PF13738">
    <property type="entry name" value="Pyr_redox_3"/>
    <property type="match status" value="1"/>
</dbReference>
<accession>A0ABV3U0Q4</accession>
<dbReference type="EC" id="1.14.13.-" evidence="1"/>
<name>A0ABV3U0Q4_9GAMM</name>
<organism evidence="1 2">
    <name type="scientific">Zhongshania arctica</name>
    <dbReference type="NCBI Taxonomy" id="3238302"/>
    <lineage>
        <taxon>Bacteria</taxon>
        <taxon>Pseudomonadati</taxon>
        <taxon>Pseudomonadota</taxon>
        <taxon>Gammaproteobacteria</taxon>
        <taxon>Cellvibrionales</taxon>
        <taxon>Spongiibacteraceae</taxon>
        <taxon>Zhongshania</taxon>
    </lineage>
</organism>
<dbReference type="InterPro" id="IPR036188">
    <property type="entry name" value="FAD/NAD-bd_sf"/>
</dbReference>